<dbReference type="Proteomes" id="UP000028302">
    <property type="component" value="Unassembled WGS sequence"/>
</dbReference>
<feature type="domain" description="PepSY" evidence="2">
    <location>
        <begin position="92"/>
        <end position="141"/>
    </location>
</feature>
<keyword evidence="4" id="KW-1185">Reference proteome</keyword>
<organism evidence="3 4">
    <name type="scientific">Salinisphaera hydrothermalis (strain C41B8)</name>
    <dbReference type="NCBI Taxonomy" id="1304275"/>
    <lineage>
        <taxon>Bacteria</taxon>
        <taxon>Pseudomonadati</taxon>
        <taxon>Pseudomonadota</taxon>
        <taxon>Gammaproteobacteria</taxon>
        <taxon>Salinisphaerales</taxon>
        <taxon>Salinisphaeraceae</taxon>
        <taxon>Salinisphaera</taxon>
    </lineage>
</organism>
<evidence type="ECO:0000256" key="1">
    <source>
        <dbReference type="SAM" id="MobiDB-lite"/>
    </source>
</evidence>
<proteinExistence type="predicted"/>
<gene>
    <name evidence="3" type="ORF">C41B8_13145</name>
</gene>
<protein>
    <recommendedName>
        <fullName evidence="2">PepSY domain-containing protein</fullName>
    </recommendedName>
</protein>
<dbReference type="eggNOG" id="ENOG502ZE7T">
    <property type="taxonomic scope" value="Bacteria"/>
</dbReference>
<dbReference type="STRING" id="1304275.C41B8_13145"/>
<dbReference type="OrthoDB" id="7069104at2"/>
<dbReference type="Gene3D" id="3.10.450.40">
    <property type="match status" value="1"/>
</dbReference>
<feature type="compositionally biased region" description="Basic and acidic residues" evidence="1">
    <location>
        <begin position="70"/>
        <end position="84"/>
    </location>
</feature>
<dbReference type="Pfam" id="PF03413">
    <property type="entry name" value="PepSY"/>
    <property type="match status" value="1"/>
</dbReference>
<evidence type="ECO:0000259" key="2">
    <source>
        <dbReference type="Pfam" id="PF03413"/>
    </source>
</evidence>
<dbReference type="RefSeq" id="WP_037339055.1">
    <property type="nucleotide sequence ID" value="NZ_APNK01000022.1"/>
</dbReference>
<evidence type="ECO:0000313" key="3">
    <source>
        <dbReference type="EMBL" id="KEZ76794.1"/>
    </source>
</evidence>
<accession>A0A084IJB0</accession>
<comment type="caution">
    <text evidence="3">The sequence shown here is derived from an EMBL/GenBank/DDBJ whole genome shotgun (WGS) entry which is preliminary data.</text>
</comment>
<reference evidence="3 4" key="1">
    <citation type="submission" date="2013-03" db="EMBL/GenBank/DDBJ databases">
        <title>Salinisphaera hydrothermalis C41B8 Genome Sequencing.</title>
        <authorList>
            <person name="Li C."/>
            <person name="Lai Q."/>
            <person name="Shao Z."/>
        </authorList>
    </citation>
    <scope>NUCLEOTIDE SEQUENCE [LARGE SCALE GENOMIC DNA]</scope>
    <source>
        <strain evidence="3 4">C41B8</strain>
    </source>
</reference>
<feature type="region of interest" description="Disordered" evidence="1">
    <location>
        <begin position="49"/>
        <end position="103"/>
    </location>
</feature>
<sequence length="143" mass="15453">MRSLPSDIYPGSSIPALASDRCAFILAAALLMLLMSNGAFAHTEGHSIPPHIGAHALQHSHAGVAAGHRRNADGHDDSQSDHRKPSSSQRPAISPEQAAQRARKRFGGRVLNVILEQGPGGPYYRVKLLERGRVRVVDIDARR</sequence>
<dbReference type="AlphaFoldDB" id="A0A084IJB0"/>
<dbReference type="InterPro" id="IPR025711">
    <property type="entry name" value="PepSY"/>
</dbReference>
<evidence type="ECO:0000313" key="4">
    <source>
        <dbReference type="Proteomes" id="UP000028302"/>
    </source>
</evidence>
<dbReference type="EMBL" id="APNK01000022">
    <property type="protein sequence ID" value="KEZ76794.1"/>
    <property type="molecule type" value="Genomic_DNA"/>
</dbReference>
<name>A0A084IJB0_SALHC</name>